<name>A0AAV0FCS4_9ASTE</name>
<sequence length="324" mass="36205">MAMGDENNSVTYEEEYVLNSRGMKLFTCKWLPGQSEPKALIFLCHGYAMECSVSMRGAATRLVKAGYAVYGMDYEGHGKSAGLLGYVPSFDAVVNDCSDHYSKICERKENKKKMRMLLGESMGGALALLLHRKQPHFWDGAVLVAPMCKIADDIKPNPMVISVLNQLCKVIPTWKLIPTQDIIEAAFRDPNVRIEIRANPYCYKGRPRLKTGNELLAVSMDLEKRLNEVKLPFIVAHGEADIVTDPAVSKLLYETATSTDKTLKLYPGLWHSLTYGELPENLDVVFSDIIDWLDEKVALGNGRLERELKQANDDDIVFKPVAAS</sequence>
<reference evidence="2" key="1">
    <citation type="submission" date="2022-07" db="EMBL/GenBank/DDBJ databases">
        <authorList>
            <person name="Macas J."/>
            <person name="Novak P."/>
            <person name="Neumann P."/>
        </authorList>
    </citation>
    <scope>NUCLEOTIDE SEQUENCE</scope>
</reference>
<dbReference type="FunFam" id="3.40.50.1820:FF:000036">
    <property type="entry name" value="Alpha/beta-Hydrolases superfamily protein"/>
    <property type="match status" value="1"/>
</dbReference>
<evidence type="ECO:0000259" key="1">
    <source>
        <dbReference type="Pfam" id="PF12146"/>
    </source>
</evidence>
<evidence type="ECO:0000313" key="3">
    <source>
        <dbReference type="Proteomes" id="UP001152523"/>
    </source>
</evidence>
<keyword evidence="3" id="KW-1185">Reference proteome</keyword>
<dbReference type="EMBL" id="CAMAPF010000976">
    <property type="protein sequence ID" value="CAH9133373.1"/>
    <property type="molecule type" value="Genomic_DNA"/>
</dbReference>
<dbReference type="SUPFAM" id="SSF53474">
    <property type="entry name" value="alpha/beta-Hydrolases"/>
    <property type="match status" value="1"/>
</dbReference>
<dbReference type="Gene3D" id="3.40.50.1820">
    <property type="entry name" value="alpha/beta hydrolase"/>
    <property type="match status" value="1"/>
</dbReference>
<dbReference type="InterPro" id="IPR051044">
    <property type="entry name" value="MAG_DAG_Lipase"/>
</dbReference>
<accession>A0AAV0FCS4</accession>
<proteinExistence type="predicted"/>
<dbReference type="Pfam" id="PF12146">
    <property type="entry name" value="Hydrolase_4"/>
    <property type="match status" value="1"/>
</dbReference>
<feature type="domain" description="Serine aminopeptidase S33" evidence="1">
    <location>
        <begin position="36"/>
        <end position="274"/>
    </location>
</feature>
<comment type="caution">
    <text evidence="2">The sequence shown here is derived from an EMBL/GenBank/DDBJ whole genome shotgun (WGS) entry which is preliminary data.</text>
</comment>
<dbReference type="InterPro" id="IPR029058">
    <property type="entry name" value="AB_hydrolase_fold"/>
</dbReference>
<organism evidence="2 3">
    <name type="scientific">Cuscuta epithymum</name>
    <dbReference type="NCBI Taxonomy" id="186058"/>
    <lineage>
        <taxon>Eukaryota</taxon>
        <taxon>Viridiplantae</taxon>
        <taxon>Streptophyta</taxon>
        <taxon>Embryophyta</taxon>
        <taxon>Tracheophyta</taxon>
        <taxon>Spermatophyta</taxon>
        <taxon>Magnoliopsida</taxon>
        <taxon>eudicotyledons</taxon>
        <taxon>Gunneridae</taxon>
        <taxon>Pentapetalae</taxon>
        <taxon>asterids</taxon>
        <taxon>lamiids</taxon>
        <taxon>Solanales</taxon>
        <taxon>Convolvulaceae</taxon>
        <taxon>Cuscuteae</taxon>
        <taxon>Cuscuta</taxon>
        <taxon>Cuscuta subgen. Cuscuta</taxon>
    </lineage>
</organism>
<dbReference type="InterPro" id="IPR022742">
    <property type="entry name" value="Hydrolase_4"/>
</dbReference>
<evidence type="ECO:0000313" key="2">
    <source>
        <dbReference type="EMBL" id="CAH9133373.1"/>
    </source>
</evidence>
<gene>
    <name evidence="2" type="ORF">CEPIT_LOCUS32896</name>
</gene>
<dbReference type="PANTHER" id="PTHR11614">
    <property type="entry name" value="PHOSPHOLIPASE-RELATED"/>
    <property type="match status" value="1"/>
</dbReference>
<dbReference type="Proteomes" id="UP001152523">
    <property type="component" value="Unassembled WGS sequence"/>
</dbReference>
<protein>
    <recommendedName>
        <fullName evidence="1">Serine aminopeptidase S33 domain-containing protein</fullName>
    </recommendedName>
</protein>
<dbReference type="AlphaFoldDB" id="A0AAV0FCS4"/>